<dbReference type="InterPro" id="IPR023058">
    <property type="entry name" value="PPIase_PpiC_CS"/>
</dbReference>
<evidence type="ECO:0000256" key="5">
    <source>
        <dbReference type="RuleBase" id="RU363014"/>
    </source>
</evidence>
<evidence type="ECO:0000256" key="3">
    <source>
        <dbReference type="ARBA" id="ARBA00023235"/>
    </source>
</evidence>
<feature type="domain" description="WW" evidence="6">
    <location>
        <begin position="10"/>
        <end position="38"/>
    </location>
</feature>
<dbReference type="EMBL" id="CALTRL010006138">
    <property type="protein sequence ID" value="CAH7689841.1"/>
    <property type="molecule type" value="Genomic_DNA"/>
</dbReference>
<dbReference type="InterPro" id="IPR000297">
    <property type="entry name" value="PPIase_PpiC"/>
</dbReference>
<dbReference type="GO" id="GO:0003755">
    <property type="term" value="F:peptidyl-prolyl cis-trans isomerase activity"/>
    <property type="evidence" value="ECO:0007669"/>
    <property type="project" value="UniProtKB-UniRule"/>
</dbReference>
<dbReference type="GO" id="GO:0005634">
    <property type="term" value="C:nucleus"/>
    <property type="evidence" value="ECO:0007669"/>
    <property type="project" value="TreeGrafter"/>
</dbReference>
<evidence type="ECO:0000313" key="9">
    <source>
        <dbReference type="Proteomes" id="UP001153365"/>
    </source>
</evidence>
<dbReference type="Pfam" id="PF00639">
    <property type="entry name" value="Rotamase"/>
    <property type="match status" value="1"/>
</dbReference>
<evidence type="ECO:0000256" key="2">
    <source>
        <dbReference type="ARBA" id="ARBA00023110"/>
    </source>
</evidence>
<dbReference type="EC" id="5.2.1.8" evidence="5"/>
<name>A0AAV0BW65_PHAPC</name>
<dbReference type="Gene3D" id="3.10.50.40">
    <property type="match status" value="1"/>
</dbReference>
<evidence type="ECO:0000259" key="7">
    <source>
        <dbReference type="PROSITE" id="PS50198"/>
    </source>
</evidence>
<dbReference type="PROSITE" id="PS50020">
    <property type="entry name" value="WW_DOMAIN_2"/>
    <property type="match status" value="1"/>
</dbReference>
<keyword evidence="2 4" id="KW-0697">Rotamase</keyword>
<organism evidence="8 9">
    <name type="scientific">Phakopsora pachyrhizi</name>
    <name type="common">Asian soybean rust disease fungus</name>
    <dbReference type="NCBI Taxonomy" id="170000"/>
    <lineage>
        <taxon>Eukaryota</taxon>
        <taxon>Fungi</taxon>
        <taxon>Dikarya</taxon>
        <taxon>Basidiomycota</taxon>
        <taxon>Pucciniomycotina</taxon>
        <taxon>Pucciniomycetes</taxon>
        <taxon>Pucciniales</taxon>
        <taxon>Phakopsoraceae</taxon>
        <taxon>Phakopsora</taxon>
    </lineage>
</organism>
<dbReference type="PROSITE" id="PS50198">
    <property type="entry name" value="PPIC_PPIASE_2"/>
    <property type="match status" value="1"/>
</dbReference>
<reference evidence="8" key="1">
    <citation type="submission" date="2022-06" db="EMBL/GenBank/DDBJ databases">
        <authorList>
            <consortium name="SYNGENTA / RWTH Aachen University"/>
        </authorList>
    </citation>
    <scope>NUCLEOTIDE SEQUENCE</scope>
</reference>
<proteinExistence type="predicted"/>
<accession>A0AAV0BW65</accession>
<comment type="catalytic activity">
    <reaction evidence="1 5">
        <text>[protein]-peptidylproline (omega=180) = [protein]-peptidylproline (omega=0)</text>
        <dbReference type="Rhea" id="RHEA:16237"/>
        <dbReference type="Rhea" id="RHEA-COMP:10747"/>
        <dbReference type="Rhea" id="RHEA-COMP:10748"/>
        <dbReference type="ChEBI" id="CHEBI:83833"/>
        <dbReference type="ChEBI" id="CHEBI:83834"/>
        <dbReference type="EC" id="5.2.1.8"/>
    </reaction>
</comment>
<sequence>MSNKSEDIDWEIRFSQSRQRPYFYSNKAKRSVWDQPPELMNTDLRKLPGFNFLRNQSPVNSNSNSSGKVRTSHLLIKHSGSRRPSSWKEEKITRSKEEAIEILKSYESELQALNGEETREEFLKRFSELANQNSDCSSHSNGGDLGQFGRGQMQRPFEDASFGLKLYEMSKIVETDSGVHLILRTG</sequence>
<dbReference type="PANTHER" id="PTHR10657">
    <property type="entry name" value="PEPTIDYL-PROLYL CIS-TRANS ISOMERASE"/>
    <property type="match status" value="1"/>
</dbReference>
<comment type="caution">
    <text evidence="8">The sequence shown here is derived from an EMBL/GenBank/DDBJ whole genome shotgun (WGS) entry which is preliminary data.</text>
</comment>
<dbReference type="InterPro" id="IPR046357">
    <property type="entry name" value="PPIase_dom_sf"/>
</dbReference>
<dbReference type="Gene3D" id="2.20.70.10">
    <property type="match status" value="1"/>
</dbReference>
<dbReference type="InterPro" id="IPR001202">
    <property type="entry name" value="WW_dom"/>
</dbReference>
<dbReference type="FunFam" id="3.10.50.40:FF:000010">
    <property type="entry name" value="Peptidyl-prolyl cis-trans isomerase Pin1"/>
    <property type="match status" value="1"/>
</dbReference>
<dbReference type="SUPFAM" id="SSF54534">
    <property type="entry name" value="FKBP-like"/>
    <property type="match status" value="1"/>
</dbReference>
<evidence type="ECO:0000313" key="8">
    <source>
        <dbReference type="EMBL" id="CAH7689841.1"/>
    </source>
</evidence>
<gene>
    <name evidence="8" type="ORF">PPACK8108_LOCUS24988</name>
</gene>
<dbReference type="AlphaFoldDB" id="A0AAV0BW65"/>
<dbReference type="InterPro" id="IPR051370">
    <property type="entry name" value="PPIase_Pin1"/>
</dbReference>
<dbReference type="PROSITE" id="PS01096">
    <property type="entry name" value="PPIC_PPIASE_1"/>
    <property type="match status" value="1"/>
</dbReference>
<evidence type="ECO:0000256" key="4">
    <source>
        <dbReference type="PROSITE-ProRule" id="PRU00278"/>
    </source>
</evidence>
<dbReference type="GO" id="GO:0005829">
    <property type="term" value="C:cytosol"/>
    <property type="evidence" value="ECO:0007669"/>
    <property type="project" value="TreeGrafter"/>
</dbReference>
<evidence type="ECO:0000259" key="6">
    <source>
        <dbReference type="PROSITE" id="PS50020"/>
    </source>
</evidence>
<evidence type="ECO:0000256" key="1">
    <source>
        <dbReference type="ARBA" id="ARBA00000971"/>
    </source>
</evidence>
<protein>
    <recommendedName>
        <fullName evidence="5">Peptidyl-prolyl cis-trans isomerase</fullName>
        <ecNumber evidence="5">5.2.1.8</ecNumber>
    </recommendedName>
</protein>
<feature type="domain" description="PpiC" evidence="7">
    <location>
        <begin position="66"/>
        <end position="186"/>
    </location>
</feature>
<keyword evidence="3 4" id="KW-0413">Isomerase</keyword>
<dbReference type="Proteomes" id="UP001153365">
    <property type="component" value="Unassembled WGS sequence"/>
</dbReference>
<dbReference type="PANTHER" id="PTHR10657:SF4">
    <property type="entry name" value="PEPTIDYL-PROLYL CIS-TRANS ISOMERASE-RELATED"/>
    <property type="match status" value="1"/>
</dbReference>
<keyword evidence="9" id="KW-1185">Reference proteome</keyword>